<dbReference type="Gene3D" id="3.10.450.70">
    <property type="entry name" value="Disulphide bond isomerase, DsbC/G, N-terminal"/>
    <property type="match status" value="1"/>
</dbReference>
<evidence type="ECO:0000256" key="5">
    <source>
        <dbReference type="ARBA" id="ARBA00023157"/>
    </source>
</evidence>
<dbReference type="GO" id="GO:0042597">
    <property type="term" value="C:periplasmic space"/>
    <property type="evidence" value="ECO:0007669"/>
    <property type="project" value="UniProtKB-SubCell"/>
</dbReference>
<dbReference type="InterPro" id="IPR036249">
    <property type="entry name" value="Thioredoxin-like_sf"/>
</dbReference>
<evidence type="ECO:0000256" key="3">
    <source>
        <dbReference type="ARBA" id="ARBA00022729"/>
    </source>
</evidence>
<dbReference type="InterPro" id="IPR051470">
    <property type="entry name" value="Thiol:disulfide_interchange"/>
</dbReference>
<dbReference type="InterPro" id="IPR012336">
    <property type="entry name" value="Thioredoxin-like_fold"/>
</dbReference>
<keyword evidence="5" id="KW-1015">Disulfide bond</keyword>
<dbReference type="STRING" id="202956.BJN41_09005"/>
<keyword evidence="4 7" id="KW-0574">Periplasm</keyword>
<evidence type="ECO:0000313" key="11">
    <source>
        <dbReference type="Proteomes" id="UP000186931"/>
    </source>
</evidence>
<dbReference type="PANTHER" id="PTHR35272">
    <property type="entry name" value="THIOL:DISULFIDE INTERCHANGE PROTEIN DSBC-RELATED"/>
    <property type="match status" value="1"/>
</dbReference>
<dbReference type="Proteomes" id="UP000186931">
    <property type="component" value="Unassembled WGS sequence"/>
</dbReference>
<dbReference type="Pfam" id="PF10411">
    <property type="entry name" value="DsbC_N"/>
    <property type="match status" value="1"/>
</dbReference>
<evidence type="ECO:0000256" key="1">
    <source>
        <dbReference type="ARBA" id="ARBA00004418"/>
    </source>
</evidence>
<feature type="chain" id="PRO_5010004690" description="Thiol:disulfide interchange protein" evidence="7">
    <location>
        <begin position="29"/>
        <end position="271"/>
    </location>
</feature>
<keyword evidence="6 7" id="KW-0676">Redox-active center</keyword>
<organism evidence="10 11">
    <name type="scientific">Acinetobacter towneri</name>
    <dbReference type="NCBI Taxonomy" id="202956"/>
    <lineage>
        <taxon>Bacteria</taxon>
        <taxon>Pseudomonadati</taxon>
        <taxon>Pseudomonadota</taxon>
        <taxon>Gammaproteobacteria</taxon>
        <taxon>Moraxellales</taxon>
        <taxon>Moraxellaceae</taxon>
        <taxon>Acinetobacter</taxon>
    </lineage>
</organism>
<dbReference type="InterPro" id="IPR018950">
    <property type="entry name" value="DiS-bond_isomerase_DsbC/G_N"/>
</dbReference>
<evidence type="ECO:0000256" key="4">
    <source>
        <dbReference type="ARBA" id="ARBA00022764"/>
    </source>
</evidence>
<comment type="function">
    <text evidence="7">Required for disulfide bond formation in some periplasmic proteins. Acts by transferring its disulfide bond to other proteins and is reduced in the process.</text>
</comment>
<dbReference type="InterPro" id="IPR009094">
    <property type="entry name" value="DiS-bond_isomerase_DsbC/G_N_sf"/>
</dbReference>
<evidence type="ECO:0000259" key="8">
    <source>
        <dbReference type="Pfam" id="PF10411"/>
    </source>
</evidence>
<proteinExistence type="inferred from homology"/>
<protein>
    <recommendedName>
        <fullName evidence="7">Thiol:disulfide interchange protein</fullName>
    </recommendedName>
</protein>
<name>A0A1E8E0M7_9GAMM</name>
<feature type="signal peptide" evidence="7">
    <location>
        <begin position="1"/>
        <end position="28"/>
    </location>
</feature>
<dbReference type="AlphaFoldDB" id="A0A1E8E0M7"/>
<dbReference type="PROSITE" id="PS51257">
    <property type="entry name" value="PROKAR_LIPOPROTEIN"/>
    <property type="match status" value="1"/>
</dbReference>
<dbReference type="Gene3D" id="3.40.30.10">
    <property type="entry name" value="Glutaredoxin"/>
    <property type="match status" value="1"/>
</dbReference>
<accession>A0A1E8E0M7</accession>
<dbReference type="RefSeq" id="WP_070154722.1">
    <property type="nucleotide sequence ID" value="NZ_MKQS01000015.1"/>
</dbReference>
<dbReference type="SUPFAM" id="SSF54423">
    <property type="entry name" value="DsbC/DsbG N-terminal domain-like"/>
    <property type="match status" value="1"/>
</dbReference>
<gene>
    <name evidence="10" type="ORF">BJN41_09005</name>
</gene>
<reference evidence="10 11" key="1">
    <citation type="submission" date="2016-10" db="EMBL/GenBank/DDBJ databases">
        <title>Genome of airborne Acinetobacter sp. 5-2Ac02 in the hospital environment: Species near to Acinetobacter towneri.</title>
        <authorList>
            <person name="Barbosa B."/>
            <person name="Fernandez-Garcia L."/>
            <person name="Gato E."/>
            <person name="Leao R."/>
            <person name="Albano R."/>
            <person name="Fernandez B."/>
            <person name="Fernandez-Cuenca F."/>
            <person name="Marques E."/>
            <person name="Tomas M."/>
        </authorList>
    </citation>
    <scope>NUCLEOTIDE SEQUENCE [LARGE SCALE GENOMIC DNA]</scope>
    <source>
        <strain evidence="10 11">5-2Ac02</strain>
    </source>
</reference>
<dbReference type="eggNOG" id="COG1651">
    <property type="taxonomic scope" value="Bacteria"/>
</dbReference>
<evidence type="ECO:0000313" key="10">
    <source>
        <dbReference type="EMBL" id="OFE43180.1"/>
    </source>
</evidence>
<comment type="similarity">
    <text evidence="2 7">Belongs to the thioredoxin family. DsbC subfamily.</text>
</comment>
<dbReference type="PANTHER" id="PTHR35272:SF3">
    <property type="entry name" value="THIOL:DISULFIDE INTERCHANGE PROTEIN DSBC"/>
    <property type="match status" value="1"/>
</dbReference>
<feature type="domain" description="Thioredoxin-like fold" evidence="9">
    <location>
        <begin position="148"/>
        <end position="269"/>
    </location>
</feature>
<sequence>MTFTRSTLLIACSLASAFAITACSNANNDDKKQTTLTASAPATGEASTLIERNAQQRLSTTLQQHFKTAGINAKITDIKATEVPNLFWVSLEGMSSVYATSDGKYIIQGDVIRLGDKELHNVSENLQAGVNKKIFAELKQEDLLVFPAKGKTKHVIYVFTDVSCPYCHRLHEQMDEMNGKGIEVRYIAWPRGEQHMPNMEAIWCSEDRHAAFNAVMNGASIAPANCKNPVRAQYQLGLNMGVNGTPAIYNAEGIYLGGYMSTAELIKRLDN</sequence>
<dbReference type="CDD" id="cd03020">
    <property type="entry name" value="DsbA_DsbC_DsbG"/>
    <property type="match status" value="1"/>
</dbReference>
<dbReference type="Pfam" id="PF13098">
    <property type="entry name" value="Thioredoxin_2"/>
    <property type="match status" value="1"/>
</dbReference>
<dbReference type="EMBL" id="MKQS01000015">
    <property type="protein sequence ID" value="OFE43180.1"/>
    <property type="molecule type" value="Genomic_DNA"/>
</dbReference>
<evidence type="ECO:0000256" key="6">
    <source>
        <dbReference type="ARBA" id="ARBA00023284"/>
    </source>
</evidence>
<dbReference type="SUPFAM" id="SSF52833">
    <property type="entry name" value="Thioredoxin-like"/>
    <property type="match status" value="1"/>
</dbReference>
<dbReference type="InterPro" id="IPR033954">
    <property type="entry name" value="DiS-bond_Isoase_DsbC/G"/>
</dbReference>
<feature type="domain" description="Disulphide bond isomerase DsbC/G N-terminal" evidence="8">
    <location>
        <begin position="58"/>
        <end position="121"/>
    </location>
</feature>
<comment type="subcellular location">
    <subcellularLocation>
        <location evidence="1 7">Periplasm</location>
    </subcellularLocation>
</comment>
<evidence type="ECO:0000259" key="9">
    <source>
        <dbReference type="Pfam" id="PF13098"/>
    </source>
</evidence>
<keyword evidence="3 7" id="KW-0732">Signal</keyword>
<evidence type="ECO:0000256" key="7">
    <source>
        <dbReference type="RuleBase" id="RU364038"/>
    </source>
</evidence>
<evidence type="ECO:0000256" key="2">
    <source>
        <dbReference type="ARBA" id="ARBA00009813"/>
    </source>
</evidence>
<comment type="caution">
    <text evidence="10">The sequence shown here is derived from an EMBL/GenBank/DDBJ whole genome shotgun (WGS) entry which is preliminary data.</text>
</comment>